<comment type="similarity">
    <text evidence="1">Belongs to the ETF alpha-subunit/FixB family.</text>
</comment>
<feature type="binding site" evidence="6">
    <location>
        <position position="217"/>
    </location>
    <ligand>
        <name>FAD</name>
        <dbReference type="ChEBI" id="CHEBI:57692"/>
    </ligand>
</feature>
<feature type="domain" description="Electron transfer flavoprotein alpha/beta-subunit N-terminal" evidence="7">
    <location>
        <begin position="10"/>
        <end position="195"/>
    </location>
</feature>
<keyword evidence="9" id="KW-1185">Reference proteome</keyword>
<dbReference type="SUPFAM" id="SSF52402">
    <property type="entry name" value="Adenine nucleotide alpha hydrolases-like"/>
    <property type="match status" value="1"/>
</dbReference>
<evidence type="ECO:0000313" key="8">
    <source>
        <dbReference type="EMBL" id="SDI20974.1"/>
    </source>
</evidence>
<dbReference type="AlphaFoldDB" id="A0A1G8IPY6"/>
<protein>
    <submittedName>
        <fullName evidence="8">Electron transfer flavoprotein alpha subunit apoprotein</fullName>
    </submittedName>
</protein>
<evidence type="ECO:0000256" key="5">
    <source>
        <dbReference type="ARBA" id="ARBA00025649"/>
    </source>
</evidence>
<keyword evidence="4 6" id="KW-0274">FAD</keyword>
<dbReference type="InterPro" id="IPR001308">
    <property type="entry name" value="ETF_a/FixB"/>
</dbReference>
<dbReference type="GO" id="GO:0050660">
    <property type="term" value="F:flavin adenine dinucleotide binding"/>
    <property type="evidence" value="ECO:0007669"/>
    <property type="project" value="InterPro"/>
</dbReference>
<evidence type="ECO:0000256" key="2">
    <source>
        <dbReference type="ARBA" id="ARBA00011355"/>
    </source>
</evidence>
<comment type="subunit">
    <text evidence="2">Heterodimer of an alpha and a beta subunit.</text>
</comment>
<dbReference type="InterPro" id="IPR029035">
    <property type="entry name" value="DHS-like_NAD/FAD-binding_dom"/>
</dbReference>
<dbReference type="FunFam" id="3.40.50.1220:FF:000001">
    <property type="entry name" value="Electron transfer flavoprotein, alpha subunit"/>
    <property type="match status" value="1"/>
</dbReference>
<evidence type="ECO:0000256" key="6">
    <source>
        <dbReference type="PIRSR" id="PIRSR000089-1"/>
    </source>
</evidence>
<dbReference type="STRING" id="335973.SAMN04488693_107105"/>
<evidence type="ECO:0000256" key="1">
    <source>
        <dbReference type="ARBA" id="ARBA00005817"/>
    </source>
</evidence>
<keyword evidence="3" id="KW-0285">Flavoprotein</keyword>
<feature type="binding site" evidence="6">
    <location>
        <position position="294"/>
    </location>
    <ligand>
        <name>FAD</name>
        <dbReference type="ChEBI" id="CHEBI:57692"/>
    </ligand>
</feature>
<dbReference type="Pfam" id="PF01012">
    <property type="entry name" value="ETF"/>
    <property type="match status" value="1"/>
</dbReference>
<feature type="binding site" evidence="6">
    <location>
        <begin position="256"/>
        <end position="260"/>
    </location>
    <ligand>
        <name>FAD</name>
        <dbReference type="ChEBI" id="CHEBI:57692"/>
    </ligand>
</feature>
<dbReference type="PANTHER" id="PTHR43153:SF1">
    <property type="entry name" value="ELECTRON TRANSFER FLAVOPROTEIN SUBUNIT ALPHA, MITOCHONDRIAL"/>
    <property type="match status" value="1"/>
</dbReference>
<evidence type="ECO:0000313" key="9">
    <source>
        <dbReference type="Proteomes" id="UP000199258"/>
    </source>
</evidence>
<accession>A0A1G8IPY6</accession>
<dbReference type="GO" id="GO:0033539">
    <property type="term" value="P:fatty acid beta-oxidation using acyl-CoA dehydrogenase"/>
    <property type="evidence" value="ECO:0007669"/>
    <property type="project" value="TreeGrafter"/>
</dbReference>
<comment type="cofactor">
    <cofactor evidence="6">
        <name>FAD</name>
        <dbReference type="ChEBI" id="CHEBI:57692"/>
    </cofactor>
    <text evidence="6">Binds 1 FAD per dimer.</text>
</comment>
<organism evidence="8 9">
    <name type="scientific">Arthrobacter subterraneus</name>
    <dbReference type="NCBI Taxonomy" id="335973"/>
    <lineage>
        <taxon>Bacteria</taxon>
        <taxon>Bacillati</taxon>
        <taxon>Actinomycetota</taxon>
        <taxon>Actinomycetes</taxon>
        <taxon>Micrococcales</taxon>
        <taxon>Micrococcaceae</taxon>
        <taxon>Arthrobacter</taxon>
    </lineage>
</organism>
<name>A0A1G8IPY6_9MICC</name>
<dbReference type="PIRSF" id="PIRSF000089">
    <property type="entry name" value="Electra_flavoP_a"/>
    <property type="match status" value="1"/>
</dbReference>
<dbReference type="SMART" id="SM00893">
    <property type="entry name" value="ETF"/>
    <property type="match status" value="1"/>
</dbReference>
<proteinExistence type="inferred from homology"/>
<dbReference type="PANTHER" id="PTHR43153">
    <property type="entry name" value="ELECTRON TRANSFER FLAVOPROTEIN ALPHA"/>
    <property type="match status" value="1"/>
</dbReference>
<evidence type="ECO:0000256" key="3">
    <source>
        <dbReference type="ARBA" id="ARBA00022630"/>
    </source>
</evidence>
<gene>
    <name evidence="8" type="ORF">SAMN04488693_107105</name>
</gene>
<dbReference type="InterPro" id="IPR014729">
    <property type="entry name" value="Rossmann-like_a/b/a_fold"/>
</dbReference>
<dbReference type="Pfam" id="PF00766">
    <property type="entry name" value="ETF_alpha"/>
    <property type="match status" value="1"/>
</dbReference>
<evidence type="ECO:0000256" key="4">
    <source>
        <dbReference type="ARBA" id="ARBA00022827"/>
    </source>
</evidence>
<feature type="binding site" evidence="6">
    <location>
        <begin position="242"/>
        <end position="243"/>
    </location>
    <ligand>
        <name>FAD</name>
        <dbReference type="ChEBI" id="CHEBI:57692"/>
    </ligand>
</feature>
<feature type="binding site" evidence="6">
    <location>
        <begin position="273"/>
        <end position="280"/>
    </location>
    <ligand>
        <name>FAD</name>
        <dbReference type="ChEBI" id="CHEBI:57692"/>
    </ligand>
</feature>
<dbReference type="SUPFAM" id="SSF52467">
    <property type="entry name" value="DHS-like NAD/FAD-binding domain"/>
    <property type="match status" value="1"/>
</dbReference>
<dbReference type="InterPro" id="IPR014730">
    <property type="entry name" value="ETF_a/b_N"/>
</dbReference>
<dbReference type="InterPro" id="IPR014731">
    <property type="entry name" value="ETF_asu_C"/>
</dbReference>
<dbReference type="Gene3D" id="3.40.50.1220">
    <property type="entry name" value="TPP-binding domain"/>
    <property type="match status" value="1"/>
</dbReference>
<dbReference type="GO" id="GO:0009055">
    <property type="term" value="F:electron transfer activity"/>
    <property type="evidence" value="ECO:0007669"/>
    <property type="project" value="InterPro"/>
</dbReference>
<dbReference type="Gene3D" id="3.40.50.620">
    <property type="entry name" value="HUPs"/>
    <property type="match status" value="1"/>
</dbReference>
<dbReference type="EMBL" id="FNDT01000007">
    <property type="protein sequence ID" value="SDI20974.1"/>
    <property type="molecule type" value="Genomic_DNA"/>
</dbReference>
<dbReference type="Proteomes" id="UP000199258">
    <property type="component" value="Unassembled WGS sequence"/>
</dbReference>
<reference evidence="8 9" key="1">
    <citation type="submission" date="2016-10" db="EMBL/GenBank/DDBJ databases">
        <authorList>
            <person name="de Groot N.N."/>
        </authorList>
    </citation>
    <scope>NUCLEOTIDE SEQUENCE [LARGE SCALE GENOMIC DNA]</scope>
    <source>
        <strain evidence="8 9">NP_1H</strain>
    </source>
</reference>
<comment type="function">
    <text evidence="5">The electron transfer flavoprotein serves as a specific electron acceptor for other dehydrogenases. It transfers the electrons to the main respiratory chain via ETF-ubiquinone oxidoreductase (ETF dehydrogenase).</text>
</comment>
<sequence length="329" mass="32961">MMTAFPADAILVLIEVMPSGALARSAAGLLGAASDVGTPVALIVTGADRAASAAQAAGELGAAFALTADPGTDSSSLAVPTVDALSAAADLVRPDAILVSNSIDGRDIAGRFAARSRLALAVDAVGIARDEEGIVAHHSVYGGAYTVDCAPTFGPPVVTVREGAVEVRAEATTPQVELLSVTPSGAAAATIESFEERAVTSSRPELRGAARVVAGGRGLASQEQFALVEELADVLGAAVGASRAAVDAGWVPNSYQIGQTGISVSPQLYVGIGISGAIQHRAGMQTAKTIVAINKDPDAPIFDIADFGVVGDVFTVVPQLIAALSARKA</sequence>
<evidence type="ECO:0000259" key="7">
    <source>
        <dbReference type="SMART" id="SM00893"/>
    </source>
</evidence>